<evidence type="ECO:0000313" key="2">
    <source>
        <dbReference type="Proteomes" id="UP000095447"/>
    </source>
</evidence>
<organism evidence="1 2">
    <name type="scientific">Blautia obeum</name>
    <dbReference type="NCBI Taxonomy" id="40520"/>
    <lineage>
        <taxon>Bacteria</taxon>
        <taxon>Bacillati</taxon>
        <taxon>Bacillota</taxon>
        <taxon>Clostridia</taxon>
        <taxon>Lachnospirales</taxon>
        <taxon>Lachnospiraceae</taxon>
        <taxon>Blautia</taxon>
    </lineage>
</organism>
<dbReference type="Proteomes" id="UP000095447">
    <property type="component" value="Unassembled WGS sequence"/>
</dbReference>
<dbReference type="RefSeq" id="WP_055054322.1">
    <property type="nucleotide sequence ID" value="NZ_CYZA01000035.1"/>
</dbReference>
<protein>
    <submittedName>
        <fullName evidence="1">Bacterial protein of uncharacterized function (DUF885)</fullName>
    </submittedName>
</protein>
<proteinExistence type="predicted"/>
<dbReference type="EMBL" id="CYZA01000035">
    <property type="protein sequence ID" value="CUO56352.1"/>
    <property type="molecule type" value="Genomic_DNA"/>
</dbReference>
<name>A0A174G1D9_9FIRM</name>
<sequence>MRIYKNIPKRILSLCLVFAIGISMGVLSDHFVSENSRFQTFTEKLFRSEVCSNTLTLHYTLAHPEKKGIRKPEATLGTALSDPAKTTSLCQEYEKELKSFAYSKLSEENRLTCDMLLLYFHTRASLGKNSALDEPLGPGLGVQAQLPILLAEYTFRTKEDISDYLKLLSTVRPYFQSIIKLEKQKSQSGLFMSDTTLDRILKQCHSFVANPDSNYMDDIFAQKLKAFSNPAFSSEDQKKLCTYHHKLILTEVIPAYQELADSLESLRGTGKSSRGLAFFEGGREYYLYLLQSQTGTYVPVGQIEKRLSAQLLSDYREISSLLKQNSSLIDRLNQCSGELTLTPTQMLEKLPELMKKDFPELKDATYELRTVHPSMKKFLSPAFYLTPPVDTRNPNVIYINDSGRTSSLELFGTLAHEGFPGHLYQTVSFAENNPSDIRYLVTSSGYAEGWATYVESYGYEYAASLMNDPDSAKNAVRFAWLNRSMNLCIYSLIDIGIHYRGWDASRTAVFLKAFGINNASTAAEIYQYIVETPGNYLKYYWGYLNFLDLKTVCQKRLGDDFDLKEFHRRILDIGPVQFPVLEKYMKQWN</sequence>
<dbReference type="Pfam" id="PF05960">
    <property type="entry name" value="DUF885"/>
    <property type="match status" value="1"/>
</dbReference>
<dbReference type="AlphaFoldDB" id="A0A174G1D9"/>
<evidence type="ECO:0000313" key="1">
    <source>
        <dbReference type="EMBL" id="CUO56352.1"/>
    </source>
</evidence>
<dbReference type="PANTHER" id="PTHR33361:SF2">
    <property type="entry name" value="DUF885 DOMAIN-CONTAINING PROTEIN"/>
    <property type="match status" value="1"/>
</dbReference>
<dbReference type="InterPro" id="IPR010281">
    <property type="entry name" value="DUF885"/>
</dbReference>
<accession>A0A174G1D9</accession>
<reference evidence="1 2" key="1">
    <citation type="submission" date="2015-09" db="EMBL/GenBank/DDBJ databases">
        <authorList>
            <consortium name="Pathogen Informatics"/>
        </authorList>
    </citation>
    <scope>NUCLEOTIDE SEQUENCE [LARGE SCALE GENOMIC DNA]</scope>
    <source>
        <strain evidence="1 2">2789STDY5608838</strain>
    </source>
</reference>
<gene>
    <name evidence="1" type="ORF">ERS852395_03409</name>
</gene>
<dbReference type="PANTHER" id="PTHR33361">
    <property type="entry name" value="GLR0591 PROTEIN"/>
    <property type="match status" value="1"/>
</dbReference>